<reference evidence="1 2" key="1">
    <citation type="submission" date="2020-02" db="EMBL/GenBank/DDBJ databases">
        <title>Rhodobacter algicola sp. nov., isolated from microalga culture.</title>
        <authorList>
            <person name="Park C.-Y."/>
        </authorList>
    </citation>
    <scope>NUCLEOTIDE SEQUENCE [LARGE SCALE GENOMIC DNA]</scope>
    <source>
        <strain evidence="1 2">ETT8</strain>
    </source>
</reference>
<gene>
    <name evidence="1" type="ORF">G3572_15240</name>
</gene>
<proteinExistence type="predicted"/>
<keyword evidence="2" id="KW-1185">Reference proteome</keyword>
<accession>A0A6B3RQY0</accession>
<dbReference type="AlphaFoldDB" id="A0A6B3RQY0"/>
<dbReference type="EMBL" id="JAAIKE010000005">
    <property type="protein sequence ID" value="NEX47566.1"/>
    <property type="molecule type" value="Genomic_DNA"/>
</dbReference>
<dbReference type="RefSeq" id="WP_164613423.1">
    <property type="nucleotide sequence ID" value="NZ_JAAIKE010000005.1"/>
</dbReference>
<protein>
    <submittedName>
        <fullName evidence="1">Uncharacterized protein</fullName>
    </submittedName>
</protein>
<evidence type="ECO:0000313" key="1">
    <source>
        <dbReference type="EMBL" id="NEX47566.1"/>
    </source>
</evidence>
<name>A0A6B3RQY0_9RHOB</name>
<organism evidence="1 2">
    <name type="scientific">Pseudotabrizicola algicola</name>
    <dbReference type="NCBI Taxonomy" id="2709381"/>
    <lineage>
        <taxon>Bacteria</taxon>
        <taxon>Pseudomonadati</taxon>
        <taxon>Pseudomonadota</taxon>
        <taxon>Alphaproteobacteria</taxon>
        <taxon>Rhodobacterales</taxon>
        <taxon>Paracoccaceae</taxon>
        <taxon>Pseudotabrizicola</taxon>
    </lineage>
</organism>
<evidence type="ECO:0000313" key="2">
    <source>
        <dbReference type="Proteomes" id="UP000481421"/>
    </source>
</evidence>
<dbReference type="Proteomes" id="UP000481421">
    <property type="component" value="Unassembled WGS sequence"/>
</dbReference>
<sequence length="62" mass="6680">MTALPSQSMFHLPTHVTALARARAATPDYCNSASADKIHAPLRALTPIEAMYAYFGSDEALD</sequence>
<comment type="caution">
    <text evidence="1">The sequence shown here is derived from an EMBL/GenBank/DDBJ whole genome shotgun (WGS) entry which is preliminary data.</text>
</comment>